<dbReference type="AlphaFoldDB" id="A0A7J2U3W5"/>
<proteinExistence type="predicted"/>
<reference evidence="1" key="1">
    <citation type="journal article" date="2020" name="mSystems">
        <title>Genome- and Community-Level Interaction Insights into Carbon Utilization and Element Cycling Functions of Hydrothermarchaeota in Hydrothermal Sediment.</title>
        <authorList>
            <person name="Zhou Z."/>
            <person name="Liu Y."/>
            <person name="Xu W."/>
            <person name="Pan J."/>
            <person name="Luo Z.H."/>
            <person name="Li M."/>
        </authorList>
    </citation>
    <scope>NUCLEOTIDE SEQUENCE [LARGE SCALE GENOMIC DNA]</scope>
    <source>
        <strain evidence="1">SpSt-125</strain>
    </source>
</reference>
<evidence type="ECO:0000313" key="1">
    <source>
        <dbReference type="EMBL" id="HEM66953.1"/>
    </source>
</evidence>
<organism evidence="1">
    <name type="scientific">Ignisphaera aggregans</name>
    <dbReference type="NCBI Taxonomy" id="334771"/>
    <lineage>
        <taxon>Archaea</taxon>
        <taxon>Thermoproteota</taxon>
        <taxon>Thermoprotei</taxon>
        <taxon>Desulfurococcales</taxon>
        <taxon>Desulfurococcaceae</taxon>
        <taxon>Ignisphaera</taxon>
    </lineage>
</organism>
<accession>A0A7J2U3W5</accession>
<dbReference type="EMBL" id="DSEU01000038">
    <property type="protein sequence ID" value="HEM66953.1"/>
    <property type="molecule type" value="Genomic_DNA"/>
</dbReference>
<name>A0A7J2U3W5_9CREN</name>
<comment type="caution">
    <text evidence="1">The sequence shown here is derived from an EMBL/GenBank/DDBJ whole genome shotgun (WGS) entry which is preliminary data.</text>
</comment>
<gene>
    <name evidence="1" type="ORF">ENO26_05225</name>
</gene>
<sequence length="112" mass="13157">MAITYDLKELRLLANEICSKYSLLCFSELDDEEFRAMMLFSITWIETFYHIDPEECVEDIECVEKVLTIHGEVYGLMLKDSYAIELNKEKIFKTIEKLSKLQQLGKEKHADP</sequence>
<protein>
    <submittedName>
        <fullName evidence="1">Uncharacterized protein</fullName>
    </submittedName>
</protein>